<organism evidence="2 3">
    <name type="scientific">Plectus sambesii</name>
    <dbReference type="NCBI Taxonomy" id="2011161"/>
    <lineage>
        <taxon>Eukaryota</taxon>
        <taxon>Metazoa</taxon>
        <taxon>Ecdysozoa</taxon>
        <taxon>Nematoda</taxon>
        <taxon>Chromadorea</taxon>
        <taxon>Plectida</taxon>
        <taxon>Plectina</taxon>
        <taxon>Plectoidea</taxon>
        <taxon>Plectidae</taxon>
        <taxon>Plectus</taxon>
    </lineage>
</organism>
<feature type="region of interest" description="Disordered" evidence="1">
    <location>
        <begin position="39"/>
        <end position="96"/>
    </location>
</feature>
<dbReference type="WBParaSite" id="PSAMB.scaffold11342size3429.g34074.t1">
    <property type="protein sequence ID" value="PSAMB.scaffold11342size3429.g34074.t1"/>
    <property type="gene ID" value="PSAMB.scaffold11342size3429.g34074"/>
</dbReference>
<dbReference type="AlphaFoldDB" id="A0A914UND8"/>
<evidence type="ECO:0000256" key="1">
    <source>
        <dbReference type="SAM" id="MobiDB-lite"/>
    </source>
</evidence>
<evidence type="ECO:0000313" key="3">
    <source>
        <dbReference type="WBParaSite" id="PSAMB.scaffold11342size3429.g34074.t1"/>
    </source>
</evidence>
<sequence>MSNIRQRLKERKAQIAQLVASTVKSAETASGHLLADVEPQASSAHPTLAATSEPTLVKHLVDDSKPSVKRQKLDDDLDATAADDDDLDWKSDEPIQEDVVSEPVEVTLLPKLIGFCALERLLTYPHRHNPKPHCRNIYRAEKLTTSSKFQR</sequence>
<protein>
    <submittedName>
        <fullName evidence="3">Uncharacterized protein</fullName>
    </submittedName>
</protein>
<feature type="compositionally biased region" description="Acidic residues" evidence="1">
    <location>
        <begin position="75"/>
        <end position="87"/>
    </location>
</feature>
<feature type="compositionally biased region" description="Basic and acidic residues" evidence="1">
    <location>
        <begin position="59"/>
        <end position="74"/>
    </location>
</feature>
<reference evidence="3" key="1">
    <citation type="submission" date="2022-11" db="UniProtKB">
        <authorList>
            <consortium name="WormBaseParasite"/>
        </authorList>
    </citation>
    <scope>IDENTIFICATION</scope>
</reference>
<proteinExistence type="predicted"/>
<accession>A0A914UND8</accession>
<feature type="compositionally biased region" description="Polar residues" evidence="1">
    <location>
        <begin position="40"/>
        <end position="54"/>
    </location>
</feature>
<name>A0A914UND8_9BILA</name>
<evidence type="ECO:0000313" key="2">
    <source>
        <dbReference type="Proteomes" id="UP000887566"/>
    </source>
</evidence>
<keyword evidence="2" id="KW-1185">Reference proteome</keyword>
<dbReference type="Proteomes" id="UP000887566">
    <property type="component" value="Unplaced"/>
</dbReference>